<reference evidence="1 2" key="1">
    <citation type="journal article" date="2015" name="MBio">
        <title>Genome sequence of the Drosophila melanogaster male-killing Spiroplasma strain MSRO endosymbiont.</title>
        <authorList>
            <person name="Paredes J.C."/>
            <person name="Herren J.K."/>
            <person name="Schupfer F."/>
            <person name="Marin R."/>
            <person name="Claverol S."/>
            <person name="Kuo C.H."/>
            <person name="Lemaitre B."/>
            <person name="Beven L."/>
        </authorList>
    </citation>
    <scope>NUCLEOTIDE SEQUENCE [LARGE SCALE GENOMIC DNA]</scope>
    <source>
        <strain evidence="1 2">MSRO</strain>
    </source>
</reference>
<name>A0A2P6FBW5_9MOLU</name>
<dbReference type="SUPFAM" id="SSF116965">
    <property type="entry name" value="Hypothetical protein MPN330"/>
    <property type="match status" value="1"/>
</dbReference>
<protein>
    <recommendedName>
        <fullName evidence="3">DUF3196 domain-containing protein</fullName>
    </recommendedName>
</protein>
<dbReference type="AlphaFoldDB" id="A0A2P6FBW5"/>
<dbReference type="RefSeq" id="WP_040093121.1">
    <property type="nucleotide sequence ID" value="NZ_CM020866.1"/>
</dbReference>
<accession>A0A2P6FBW5</accession>
<dbReference type="STRING" id="2138.SMSRO_v1c07200"/>
<dbReference type="Proteomes" id="UP000031565">
    <property type="component" value="Unassembled WGS sequence"/>
</dbReference>
<evidence type="ECO:0008006" key="3">
    <source>
        <dbReference type="Google" id="ProtNLM"/>
    </source>
</evidence>
<dbReference type="Pfam" id="PF11428">
    <property type="entry name" value="DUF3196"/>
    <property type="match status" value="1"/>
</dbReference>
<proteinExistence type="predicted"/>
<gene>
    <name evidence="1" type="ORF">SMSRO_SF007520</name>
</gene>
<dbReference type="InterPro" id="IPR024503">
    <property type="entry name" value="DUF3196"/>
</dbReference>
<sequence length="252" mass="29766">MSTSLNYYDELINEIEELIDNSNYNDALTKLKTELTMPYIPQNIEKKLETLLKEVNAKMLEQQPNPNSVWTLAKISEILTNPTDEETQLLAFHYLKDQNLRKILPVIRKYLVNKKVSNFAKIYLLYLLKEQEINEVFQVQKTNGFFKLNPQEMTPYQEEEQVKLVLQLLDQWVYNDNPSLYHTCLYLLETYYYDLYPQFIVNNEIEALAVAIIYQGQVMYNEKITIKVLAEQFDVALPIVQKYLLSLNNKTL</sequence>
<comment type="caution">
    <text evidence="1">The sequence shown here is derived from an EMBL/GenBank/DDBJ whole genome shotgun (WGS) entry which is preliminary data.</text>
</comment>
<organism evidence="1 2">
    <name type="scientific">Spiroplasma poulsonii</name>
    <dbReference type="NCBI Taxonomy" id="2138"/>
    <lineage>
        <taxon>Bacteria</taxon>
        <taxon>Bacillati</taxon>
        <taxon>Mycoplasmatota</taxon>
        <taxon>Mollicutes</taxon>
        <taxon>Entomoplasmatales</taxon>
        <taxon>Spiroplasmataceae</taxon>
        <taxon>Spiroplasma</taxon>
    </lineage>
</organism>
<evidence type="ECO:0000313" key="1">
    <source>
        <dbReference type="EMBL" id="PQM30958.1"/>
    </source>
</evidence>
<dbReference type="EMBL" id="JTLV02000001">
    <property type="protein sequence ID" value="PQM30958.1"/>
    <property type="molecule type" value="Genomic_DNA"/>
</dbReference>
<dbReference type="OrthoDB" id="388669at2"/>
<keyword evidence="2" id="KW-1185">Reference proteome</keyword>
<evidence type="ECO:0000313" key="2">
    <source>
        <dbReference type="Proteomes" id="UP000031565"/>
    </source>
</evidence>